<accession>L0A7V4</accession>
<gene>
    <name evidence="2" type="ordered locus">Calag_0123</name>
</gene>
<proteinExistence type="predicted"/>
<dbReference type="InParanoid" id="L0A7V4"/>
<dbReference type="KEGG" id="clg:Calag_0123"/>
<reference evidence="3" key="1">
    <citation type="submission" date="2012-03" db="EMBL/GenBank/DDBJ databases">
        <title>Complete genome of Caldisphaera lagunensis DSM 15908.</title>
        <authorList>
            <person name="Lucas S."/>
            <person name="Copeland A."/>
            <person name="Lapidus A."/>
            <person name="Glavina del Rio T."/>
            <person name="Dalin E."/>
            <person name="Tice H."/>
            <person name="Bruce D."/>
            <person name="Goodwin L."/>
            <person name="Pitluck S."/>
            <person name="Peters L."/>
            <person name="Mikhailova N."/>
            <person name="Teshima H."/>
            <person name="Kyrpides N."/>
            <person name="Mavromatis K."/>
            <person name="Ivanova N."/>
            <person name="Brettin T."/>
            <person name="Detter J.C."/>
            <person name="Han C."/>
            <person name="Larimer F."/>
            <person name="Land M."/>
            <person name="Hauser L."/>
            <person name="Markowitz V."/>
            <person name="Cheng J.-F."/>
            <person name="Hugenholtz P."/>
            <person name="Woyke T."/>
            <person name="Wu D."/>
            <person name="Spring S."/>
            <person name="Schroeder M."/>
            <person name="Brambilla E."/>
            <person name="Klenk H.-P."/>
            <person name="Eisen J.A."/>
        </authorList>
    </citation>
    <scope>NUCLEOTIDE SEQUENCE [LARGE SCALE GENOMIC DNA]</scope>
    <source>
        <strain evidence="3">DSM 15908 / JCM 11604 / IC-154</strain>
    </source>
</reference>
<name>L0A7V4_CALLD</name>
<dbReference type="GeneID" id="14211383"/>
<evidence type="ECO:0000259" key="1">
    <source>
        <dbReference type="Pfam" id="PF18894"/>
    </source>
</evidence>
<organism evidence="2 3">
    <name type="scientific">Caldisphaera lagunensis (strain DSM 15908 / JCM 11604 / ANMR 0165 / IC-154)</name>
    <dbReference type="NCBI Taxonomy" id="1056495"/>
    <lineage>
        <taxon>Archaea</taxon>
        <taxon>Thermoproteota</taxon>
        <taxon>Thermoprotei</taxon>
        <taxon>Acidilobales</taxon>
        <taxon>Caldisphaeraceae</taxon>
        <taxon>Caldisphaera</taxon>
    </lineage>
</organism>
<protein>
    <submittedName>
        <fullName evidence="2">Putative metallopeptidase</fullName>
    </submittedName>
</protein>
<dbReference type="STRING" id="1056495.Calag_0123"/>
<evidence type="ECO:0000313" key="3">
    <source>
        <dbReference type="Proteomes" id="UP000010469"/>
    </source>
</evidence>
<keyword evidence="3" id="KW-1185">Reference proteome</keyword>
<dbReference type="InterPro" id="IPR043998">
    <property type="entry name" value="Put_Metallopep"/>
</dbReference>
<dbReference type="RefSeq" id="WP_015231809.1">
    <property type="nucleotide sequence ID" value="NC_019791.1"/>
</dbReference>
<dbReference type="AlphaFoldDB" id="L0A7V4"/>
<dbReference type="eggNOG" id="arCOG04217">
    <property type="taxonomic scope" value="Archaea"/>
</dbReference>
<feature type="domain" description="Putative phage metallopeptidase" evidence="1">
    <location>
        <begin position="3"/>
        <end position="104"/>
    </location>
</feature>
<evidence type="ECO:0000313" key="2">
    <source>
        <dbReference type="EMBL" id="AFZ69911.1"/>
    </source>
</evidence>
<dbReference type="OrthoDB" id="26976at2157"/>
<dbReference type="Proteomes" id="UP000010469">
    <property type="component" value="Chromosome"/>
</dbReference>
<dbReference type="EMBL" id="CP003378">
    <property type="protein sequence ID" value="AFZ69911.1"/>
    <property type="molecule type" value="Genomic_DNA"/>
</dbReference>
<dbReference type="Pfam" id="PF18894">
    <property type="entry name" value="PhageMetallopep"/>
    <property type="match status" value="1"/>
</dbReference>
<dbReference type="HOGENOM" id="CLU_136010_0_0_2"/>
<sequence length="125" mass="14534">MIRYEKDEYLEKIVKCIIDSLEMNYIEKSNVYVVKSHNSKTKAIARIYSVPSAIRFALGMEPIYVIEFISEKFDRLSFEDKIKVIIHELLHIPSSFTGGLRPHGKIVNNRAVNNLFKKIDLKKCT</sequence>